<evidence type="ECO:0000313" key="1">
    <source>
        <dbReference type="EMBL" id="OGG15939.1"/>
    </source>
</evidence>
<dbReference type="Gene3D" id="3.40.50.2000">
    <property type="entry name" value="Glycogen Phosphorylase B"/>
    <property type="match status" value="1"/>
</dbReference>
<evidence type="ECO:0008006" key="3">
    <source>
        <dbReference type="Google" id="ProtNLM"/>
    </source>
</evidence>
<sequence>MIKRLVYSKHSPKERCGVAYFADLLSKYLSAKHVNGFHGFGKCEELFINMDIFELDESEVSSLLKFINSRFVGKKILLMHDYRFTYLEEEMVKNCDLVINLSGEQALKDIANGKMIELFTPSSIEKPQFYLKKGKNRPLSLTFGFFTPRKKSFKLYIEFYENMLKKYPEWYHIIVASTHVGDSIEEKEFITRLLNSRSILVSDFIPNTLLAELISAANLGVFFYPTGIMQNNMGPMAFFSQGKTVITTYGDLTPSSFKLFTINFDDLRKFDLYDLKIIDRLGRNAKSFYQSNLSWEVFIKKMYSHINKFIK</sequence>
<comment type="caution">
    <text evidence="1">The sequence shown here is derived from an EMBL/GenBank/DDBJ whole genome shotgun (WGS) entry which is preliminary data.</text>
</comment>
<gene>
    <name evidence="1" type="ORF">A3D78_01180</name>
</gene>
<reference evidence="1 2" key="1">
    <citation type="journal article" date="2016" name="Nat. Commun.">
        <title>Thousands of microbial genomes shed light on interconnected biogeochemical processes in an aquifer system.</title>
        <authorList>
            <person name="Anantharaman K."/>
            <person name="Brown C.T."/>
            <person name="Hug L.A."/>
            <person name="Sharon I."/>
            <person name="Castelle C.J."/>
            <person name="Probst A.J."/>
            <person name="Thomas B.C."/>
            <person name="Singh A."/>
            <person name="Wilkins M.J."/>
            <person name="Karaoz U."/>
            <person name="Brodie E.L."/>
            <person name="Williams K.H."/>
            <person name="Hubbard S.S."/>
            <person name="Banfield J.F."/>
        </authorList>
    </citation>
    <scope>NUCLEOTIDE SEQUENCE [LARGE SCALE GENOMIC DNA]</scope>
</reference>
<accession>A0A1F5ZTZ1</accession>
<dbReference type="SUPFAM" id="SSF53756">
    <property type="entry name" value="UDP-Glycosyltransferase/glycogen phosphorylase"/>
    <property type="match status" value="1"/>
</dbReference>
<name>A0A1F5ZTZ1_9BACT</name>
<organism evidence="1 2">
    <name type="scientific">Candidatus Gottesmanbacteria bacterium RIFCSPHIGHO2_02_FULL_39_14</name>
    <dbReference type="NCBI Taxonomy" id="1798383"/>
    <lineage>
        <taxon>Bacteria</taxon>
        <taxon>Candidatus Gottesmaniibacteriota</taxon>
    </lineage>
</organism>
<evidence type="ECO:0000313" key="2">
    <source>
        <dbReference type="Proteomes" id="UP000176253"/>
    </source>
</evidence>
<dbReference type="STRING" id="1798383.A3D78_01180"/>
<proteinExistence type="predicted"/>
<dbReference type="Proteomes" id="UP000176253">
    <property type="component" value="Unassembled WGS sequence"/>
</dbReference>
<dbReference type="AlphaFoldDB" id="A0A1F5ZTZ1"/>
<protein>
    <recommendedName>
        <fullName evidence="3">Glycosyl transferase family 1 domain-containing protein</fullName>
    </recommendedName>
</protein>
<dbReference type="EMBL" id="MFJM01000063">
    <property type="protein sequence ID" value="OGG15939.1"/>
    <property type="molecule type" value="Genomic_DNA"/>
</dbReference>